<accession>A0A1I4XWD8</accession>
<reference evidence="2 7" key="2">
    <citation type="journal article" date="2019" name="Nat. Med.">
        <title>A library of human gut bacterial isolates paired with longitudinal multiomics data enables mechanistic microbiome research.</title>
        <authorList>
            <person name="Poyet M."/>
            <person name="Groussin M."/>
            <person name="Gibbons S.M."/>
            <person name="Avila-Pacheco J."/>
            <person name="Jiang X."/>
            <person name="Kearney S.M."/>
            <person name="Perrotta A.R."/>
            <person name="Berdy B."/>
            <person name="Zhao S."/>
            <person name="Lieberman T.D."/>
            <person name="Swanson P.K."/>
            <person name="Smith M."/>
            <person name="Roesemann S."/>
            <person name="Alexander J.E."/>
            <person name="Rich S.A."/>
            <person name="Livny J."/>
            <person name="Vlamakis H."/>
            <person name="Clish C."/>
            <person name="Bullock K."/>
            <person name="Deik A."/>
            <person name="Scott J."/>
            <person name="Pierce K.A."/>
            <person name="Xavier R.J."/>
            <person name="Alm E.J."/>
        </authorList>
    </citation>
    <scope>NUCLEOTIDE SEQUENCE [LARGE SCALE GENOMIC DNA]</scope>
    <source>
        <strain evidence="2 7">BIOML-A74</strain>
    </source>
</reference>
<evidence type="ECO:0000256" key="1">
    <source>
        <dbReference type="SAM" id="SignalP"/>
    </source>
</evidence>
<dbReference type="PROSITE" id="PS51257">
    <property type="entry name" value="PROKAR_LIPOPROTEIN"/>
    <property type="match status" value="1"/>
</dbReference>
<dbReference type="EMBL" id="FNRP01000030">
    <property type="protein sequence ID" value="SEB09029.1"/>
    <property type="molecule type" value="Genomic_DNA"/>
</dbReference>
<dbReference type="EMBL" id="WDES01000048">
    <property type="protein sequence ID" value="KAB6082586.1"/>
    <property type="molecule type" value="Genomic_DNA"/>
</dbReference>
<protein>
    <submittedName>
        <fullName evidence="4">Concanavalin A-like lectin/glucanases superfamily protein</fullName>
    </submittedName>
    <submittedName>
        <fullName evidence="2">LamG domain-containing protein</fullName>
    </submittedName>
</protein>
<dbReference type="EMBL" id="FOUM01000029">
    <property type="protein sequence ID" value="SFN29589.1"/>
    <property type="molecule type" value="Genomic_DNA"/>
</dbReference>
<keyword evidence="7" id="KW-1185">Reference proteome</keyword>
<evidence type="ECO:0000313" key="7">
    <source>
        <dbReference type="Proteomes" id="UP000435059"/>
    </source>
</evidence>
<reference evidence="5 6" key="1">
    <citation type="submission" date="2016-10" db="EMBL/GenBank/DDBJ databases">
        <authorList>
            <person name="de Groot N.N."/>
        </authorList>
    </citation>
    <scope>NUCLEOTIDE SEQUENCE [LARGE SCALE GENOMIC DNA]</scope>
    <source>
        <strain evidence="4 6">NLAE-zl-C202</strain>
        <strain evidence="3 5">NLAE-zl-G339</strain>
    </source>
</reference>
<evidence type="ECO:0000313" key="3">
    <source>
        <dbReference type="EMBL" id="SEB09029.1"/>
    </source>
</evidence>
<dbReference type="SUPFAM" id="SSF49899">
    <property type="entry name" value="Concanavalin A-like lectins/glucanases"/>
    <property type="match status" value="1"/>
</dbReference>
<dbReference type="GO" id="GO:0030246">
    <property type="term" value="F:carbohydrate binding"/>
    <property type="evidence" value="ECO:0007669"/>
    <property type="project" value="UniProtKB-KW"/>
</dbReference>
<name>A0A1I4XWD8_9BACE</name>
<sequence>MKRKLSFLFLSALTIPFFMGSCSDDKEEQEVKPATDLVVDNNSVTLLQGDEITVSITSGNGDYYVKPFDENVATATINGNKVTIKATENSQLEENNRTETTILIVDGRKKVARVLVRVAKLWDLTVDAPEEGFDLFIGEKRLVKILTGNGDYQISIPEGADKFLEVGELSGQVIPLTAKFETGADPVNITITDKKGKTITIPVVVNIVDLTLKSDEATFAEPDAESQYISIERGNGGYSFTYQVGDGEPTTDATIVEATEKENLITLKPKARGDVKVIVTDQKGSVEEISVKVNPYNLKLENEATSLIIGGYEASTEIAITRGNGDYKLAQLTDDNKTYLKTAELITEDGATKLKLTGKKLGTTTLELSDAAGQKLTLPVYVNPVCYRMEYDVCFKIDIKKYAESHSEVKSMNQLTFEVVFYPTYTRSMQSFIGLESVFLLRAEAKDVNPRFEIATKINGKSDPRFRSQQTIYCDDSEGGRKTPGKWYHIAIVYDGTKSSTKEAYKMYINGVRETLTPADNSYEDCAPNSSLNLTDVGGNDKALLIGRSGDSYRVGYCKVYQARMWKRALDESEIKANMCKILNAEEHSDLMGYWVFSKGVGGTTVFENWGNGGSGLDAQVCLQNISENKPAWGAELPATYNGDKSRFEPIECPHSY</sequence>
<feature type="signal peptide" evidence="1">
    <location>
        <begin position="1"/>
        <end position="20"/>
    </location>
</feature>
<dbReference type="Proteomes" id="UP000183040">
    <property type="component" value="Unassembled WGS sequence"/>
</dbReference>
<gene>
    <name evidence="2" type="ORF">GA574_22025</name>
    <name evidence="3" type="ORF">SAMN04487924_1304</name>
    <name evidence="4" type="ORF">SAMN05216250_1295</name>
</gene>
<dbReference type="GO" id="GO:0005975">
    <property type="term" value="P:carbohydrate metabolic process"/>
    <property type="evidence" value="ECO:0007669"/>
    <property type="project" value="UniProtKB-ARBA"/>
</dbReference>
<dbReference type="Proteomes" id="UP000435059">
    <property type="component" value="Unassembled WGS sequence"/>
</dbReference>
<dbReference type="GO" id="GO:0004553">
    <property type="term" value="F:hydrolase activity, hydrolyzing O-glycosyl compounds"/>
    <property type="evidence" value="ECO:0007669"/>
    <property type="project" value="UniProtKB-ARBA"/>
</dbReference>
<evidence type="ECO:0000313" key="4">
    <source>
        <dbReference type="EMBL" id="SFN29589.1"/>
    </source>
</evidence>
<dbReference type="Proteomes" id="UP000183766">
    <property type="component" value="Unassembled WGS sequence"/>
</dbReference>
<dbReference type="InterPro" id="IPR013320">
    <property type="entry name" value="ConA-like_dom_sf"/>
</dbReference>
<dbReference type="AlphaFoldDB" id="A0A1I4XWD8"/>
<evidence type="ECO:0000313" key="2">
    <source>
        <dbReference type="EMBL" id="KAB6082586.1"/>
    </source>
</evidence>
<organism evidence="4 6">
    <name type="scientific">Bacteroides xylanisolvens</name>
    <dbReference type="NCBI Taxonomy" id="371601"/>
    <lineage>
        <taxon>Bacteria</taxon>
        <taxon>Pseudomonadati</taxon>
        <taxon>Bacteroidota</taxon>
        <taxon>Bacteroidia</taxon>
        <taxon>Bacteroidales</taxon>
        <taxon>Bacteroidaceae</taxon>
        <taxon>Bacteroides</taxon>
    </lineage>
</organism>
<keyword evidence="4" id="KW-0430">Lectin</keyword>
<dbReference type="RefSeq" id="WP_004304946.1">
    <property type="nucleotide sequence ID" value="NZ_CP045612.1"/>
</dbReference>
<keyword evidence="1" id="KW-0732">Signal</keyword>
<dbReference type="Gene3D" id="2.60.120.200">
    <property type="match status" value="1"/>
</dbReference>
<evidence type="ECO:0000313" key="6">
    <source>
        <dbReference type="Proteomes" id="UP000183766"/>
    </source>
</evidence>
<proteinExistence type="predicted"/>
<evidence type="ECO:0000313" key="5">
    <source>
        <dbReference type="Proteomes" id="UP000183040"/>
    </source>
</evidence>
<dbReference type="Pfam" id="PF13385">
    <property type="entry name" value="Laminin_G_3"/>
    <property type="match status" value="1"/>
</dbReference>
<feature type="chain" id="PRO_5010473262" evidence="1">
    <location>
        <begin position="21"/>
        <end position="657"/>
    </location>
</feature>